<protein>
    <submittedName>
        <fullName evidence="1">Uncharacterized protein</fullName>
    </submittedName>
</protein>
<dbReference type="Proteomes" id="UP000579812">
    <property type="component" value="Unassembled WGS sequence"/>
</dbReference>
<proteinExistence type="predicted"/>
<reference evidence="1 2" key="1">
    <citation type="submission" date="2020-04" db="EMBL/GenBank/DDBJ databases">
        <title>Chromosome-level genome assembly of a cyprinid fish Onychostoma macrolepis by integration of Nanopore Sequencing, Bionano and Hi-C technology.</title>
        <authorList>
            <person name="Wang D."/>
        </authorList>
    </citation>
    <scope>NUCLEOTIDE SEQUENCE [LARGE SCALE GENOMIC DNA]</scope>
    <source>
        <strain evidence="1">SWU-2019</strain>
        <tissue evidence="1">Muscle</tissue>
    </source>
</reference>
<dbReference type="AlphaFoldDB" id="A0A7J6DI84"/>
<comment type="caution">
    <text evidence="1">The sequence shown here is derived from an EMBL/GenBank/DDBJ whole genome shotgun (WGS) entry which is preliminary data.</text>
</comment>
<accession>A0A7J6DI84</accession>
<evidence type="ECO:0000313" key="2">
    <source>
        <dbReference type="Proteomes" id="UP000579812"/>
    </source>
</evidence>
<organism evidence="1 2">
    <name type="scientific">Onychostoma macrolepis</name>
    <dbReference type="NCBI Taxonomy" id="369639"/>
    <lineage>
        <taxon>Eukaryota</taxon>
        <taxon>Metazoa</taxon>
        <taxon>Chordata</taxon>
        <taxon>Craniata</taxon>
        <taxon>Vertebrata</taxon>
        <taxon>Euteleostomi</taxon>
        <taxon>Actinopterygii</taxon>
        <taxon>Neopterygii</taxon>
        <taxon>Teleostei</taxon>
        <taxon>Ostariophysi</taxon>
        <taxon>Cypriniformes</taxon>
        <taxon>Cyprinidae</taxon>
        <taxon>Acrossocheilinae</taxon>
        <taxon>Onychostoma</taxon>
    </lineage>
</organism>
<evidence type="ECO:0000313" key="1">
    <source>
        <dbReference type="EMBL" id="KAF4118504.1"/>
    </source>
</evidence>
<dbReference type="EMBL" id="JAAMOB010000001">
    <property type="protein sequence ID" value="KAF4118504.1"/>
    <property type="molecule type" value="Genomic_DNA"/>
</dbReference>
<keyword evidence="2" id="KW-1185">Reference proteome</keyword>
<sequence length="137" mass="15152">MPTRQTQAPVDGAKVNQMNPLFGKPLSPNMMDNRQFIPIFKADNVALQNISAFHLKEGVNVFLLPKGKGQMQPPKKGGVNRPQELGYGQGFSLYGPQPYVKLIYNPTATQKISFEYGITQLLPAFMKAESESDHGTN</sequence>
<name>A0A7J6DI84_9TELE</name>
<gene>
    <name evidence="1" type="ORF">G5714_000555</name>
</gene>